<dbReference type="OrthoDB" id="9925120at2"/>
<reference evidence="2 3" key="1">
    <citation type="submission" date="2015-02" db="EMBL/GenBank/DDBJ databases">
        <authorList>
            <person name="Ju K.-S."/>
            <person name="Doroghazi J.R."/>
            <person name="Metcalf W."/>
        </authorList>
    </citation>
    <scope>NUCLEOTIDE SEQUENCE [LARGE SCALE GENOMIC DNA]</scope>
    <source>
        <strain evidence="2 3">NRRL ISP-5550</strain>
    </source>
</reference>
<dbReference type="Proteomes" id="UP000033551">
    <property type="component" value="Unassembled WGS sequence"/>
</dbReference>
<keyword evidence="3" id="KW-1185">Reference proteome</keyword>
<name>A0A0F4JNC1_9ACTN</name>
<accession>A0A0F4JNC1</accession>
<evidence type="ECO:0000313" key="2">
    <source>
        <dbReference type="EMBL" id="KJY35334.1"/>
    </source>
</evidence>
<comment type="caution">
    <text evidence="2">The sequence shown here is derived from an EMBL/GenBank/DDBJ whole genome shotgun (WGS) entry which is preliminary data.</text>
</comment>
<organism evidence="2 3">
    <name type="scientific">Streptomyces katrae</name>
    <dbReference type="NCBI Taxonomy" id="68223"/>
    <lineage>
        <taxon>Bacteria</taxon>
        <taxon>Bacillati</taxon>
        <taxon>Actinomycetota</taxon>
        <taxon>Actinomycetes</taxon>
        <taxon>Kitasatosporales</taxon>
        <taxon>Streptomycetaceae</taxon>
        <taxon>Streptomyces</taxon>
    </lineage>
</organism>
<dbReference type="RefSeq" id="WP_045947136.1">
    <property type="nucleotide sequence ID" value="NZ_JZWV01000230.1"/>
</dbReference>
<sequence>MSTPRVFVPAFHHHLRPAGRPRNADGRRAAGRPAWQSPYSPPPRRSRRARWARVPVMATTRTPLRRGHVAGRAD</sequence>
<feature type="region of interest" description="Disordered" evidence="1">
    <location>
        <begin position="1"/>
        <end position="74"/>
    </location>
</feature>
<evidence type="ECO:0000256" key="1">
    <source>
        <dbReference type="SAM" id="MobiDB-lite"/>
    </source>
</evidence>
<dbReference type="EMBL" id="JZWV01000230">
    <property type="protein sequence ID" value="KJY35334.1"/>
    <property type="molecule type" value="Genomic_DNA"/>
</dbReference>
<feature type="compositionally biased region" description="Basic residues" evidence="1">
    <location>
        <begin position="63"/>
        <end position="74"/>
    </location>
</feature>
<evidence type="ECO:0000313" key="3">
    <source>
        <dbReference type="Proteomes" id="UP000033551"/>
    </source>
</evidence>
<proteinExistence type="predicted"/>
<gene>
    <name evidence="2" type="ORF">VR44_10400</name>
</gene>
<dbReference type="AlphaFoldDB" id="A0A0F4JNC1"/>
<protein>
    <submittedName>
        <fullName evidence="2">Uncharacterized protein</fullName>
    </submittedName>
</protein>